<dbReference type="RefSeq" id="WP_377381102.1">
    <property type="nucleotide sequence ID" value="NZ_JBHSSW010000066.1"/>
</dbReference>
<name>A0ABW1SEK7_9PROT</name>
<accession>A0ABW1SEK7</accession>
<comment type="caution">
    <text evidence="3">The sequence shown here is derived from an EMBL/GenBank/DDBJ whole genome shotgun (WGS) entry which is preliminary data.</text>
</comment>
<feature type="signal peptide" evidence="2">
    <location>
        <begin position="1"/>
        <end position="20"/>
    </location>
</feature>
<feature type="chain" id="PRO_5045260397" description="Lipoprotein" evidence="2">
    <location>
        <begin position="21"/>
        <end position="150"/>
    </location>
</feature>
<organism evidence="3 4">
    <name type="scientific">Ponticaulis profundi</name>
    <dbReference type="NCBI Taxonomy" id="2665222"/>
    <lineage>
        <taxon>Bacteria</taxon>
        <taxon>Pseudomonadati</taxon>
        <taxon>Pseudomonadota</taxon>
        <taxon>Alphaproteobacteria</taxon>
        <taxon>Hyphomonadales</taxon>
        <taxon>Hyphomonadaceae</taxon>
        <taxon>Ponticaulis</taxon>
    </lineage>
</organism>
<evidence type="ECO:0000256" key="2">
    <source>
        <dbReference type="SAM" id="SignalP"/>
    </source>
</evidence>
<keyword evidence="4" id="KW-1185">Reference proteome</keyword>
<evidence type="ECO:0000313" key="4">
    <source>
        <dbReference type="Proteomes" id="UP001596303"/>
    </source>
</evidence>
<dbReference type="PROSITE" id="PS51257">
    <property type="entry name" value="PROKAR_LIPOPROTEIN"/>
    <property type="match status" value="1"/>
</dbReference>
<evidence type="ECO:0008006" key="5">
    <source>
        <dbReference type="Google" id="ProtNLM"/>
    </source>
</evidence>
<proteinExistence type="predicted"/>
<keyword evidence="2" id="KW-0732">Signal</keyword>
<evidence type="ECO:0000256" key="1">
    <source>
        <dbReference type="SAM" id="MobiDB-lite"/>
    </source>
</evidence>
<protein>
    <recommendedName>
        <fullName evidence="5">Lipoprotein</fullName>
    </recommendedName>
</protein>
<dbReference type="EMBL" id="JBHSSW010000066">
    <property type="protein sequence ID" value="MFC6199733.1"/>
    <property type="molecule type" value="Genomic_DNA"/>
</dbReference>
<gene>
    <name evidence="3" type="ORF">ACFQDM_16760</name>
</gene>
<dbReference type="Proteomes" id="UP001596303">
    <property type="component" value="Unassembled WGS sequence"/>
</dbReference>
<sequence>MKTQKMICLSAFALMTAACGENQTSNQSTATESDAPASQAATSTETRNFQDLTSIKATMWGSCYMSTADRSVWYVQKAEPLEVSIDFSDLKTDMTTDFADKVQKNFGDEVGDTGTLPSCFLDSTKQAVEAKVSRYVEMARQPGQPIRTID</sequence>
<feature type="region of interest" description="Disordered" evidence="1">
    <location>
        <begin position="24"/>
        <end position="46"/>
    </location>
</feature>
<reference evidence="4" key="1">
    <citation type="journal article" date="2019" name="Int. J. Syst. Evol. Microbiol.">
        <title>The Global Catalogue of Microorganisms (GCM) 10K type strain sequencing project: providing services to taxonomists for standard genome sequencing and annotation.</title>
        <authorList>
            <consortium name="The Broad Institute Genomics Platform"/>
            <consortium name="The Broad Institute Genome Sequencing Center for Infectious Disease"/>
            <person name="Wu L."/>
            <person name="Ma J."/>
        </authorList>
    </citation>
    <scope>NUCLEOTIDE SEQUENCE [LARGE SCALE GENOMIC DNA]</scope>
    <source>
        <strain evidence="4">CGMCC-1.15741</strain>
    </source>
</reference>
<evidence type="ECO:0000313" key="3">
    <source>
        <dbReference type="EMBL" id="MFC6199733.1"/>
    </source>
</evidence>